<evidence type="ECO:0000313" key="3">
    <source>
        <dbReference type="Proteomes" id="UP001178507"/>
    </source>
</evidence>
<name>A0AA36N0T5_9DINO</name>
<dbReference type="Proteomes" id="UP001178507">
    <property type="component" value="Unassembled WGS sequence"/>
</dbReference>
<dbReference type="AlphaFoldDB" id="A0AA36N0T5"/>
<dbReference type="EMBL" id="CAUJNA010001258">
    <property type="protein sequence ID" value="CAJ1385593.1"/>
    <property type="molecule type" value="Genomic_DNA"/>
</dbReference>
<dbReference type="InterPro" id="IPR007111">
    <property type="entry name" value="NACHT_NTPase"/>
</dbReference>
<comment type="caution">
    <text evidence="2">The sequence shown here is derived from an EMBL/GenBank/DDBJ whole genome shotgun (WGS) entry which is preliminary data.</text>
</comment>
<dbReference type="Gene3D" id="3.40.50.300">
    <property type="entry name" value="P-loop containing nucleotide triphosphate hydrolases"/>
    <property type="match status" value="1"/>
</dbReference>
<feature type="domain" description="NACHT" evidence="1">
    <location>
        <begin position="157"/>
        <end position="324"/>
    </location>
</feature>
<reference evidence="2" key="1">
    <citation type="submission" date="2023-08" db="EMBL/GenBank/DDBJ databases">
        <authorList>
            <person name="Chen Y."/>
            <person name="Shah S."/>
            <person name="Dougan E. K."/>
            <person name="Thang M."/>
            <person name="Chan C."/>
        </authorList>
    </citation>
    <scope>NUCLEOTIDE SEQUENCE</scope>
</reference>
<dbReference type="InterPro" id="IPR027417">
    <property type="entry name" value="P-loop_NTPase"/>
</dbReference>
<organism evidence="2 3">
    <name type="scientific">Effrenium voratum</name>
    <dbReference type="NCBI Taxonomy" id="2562239"/>
    <lineage>
        <taxon>Eukaryota</taxon>
        <taxon>Sar</taxon>
        <taxon>Alveolata</taxon>
        <taxon>Dinophyceae</taxon>
        <taxon>Suessiales</taxon>
        <taxon>Symbiodiniaceae</taxon>
        <taxon>Effrenium</taxon>
    </lineage>
</organism>
<proteinExistence type="predicted"/>
<evidence type="ECO:0000259" key="1">
    <source>
        <dbReference type="Pfam" id="PF05729"/>
    </source>
</evidence>
<accession>A0AA36N0T5</accession>
<keyword evidence="3" id="KW-1185">Reference proteome</keyword>
<protein>
    <recommendedName>
        <fullName evidence="1">NACHT domain-containing protein</fullName>
    </recommendedName>
</protein>
<dbReference type="SUPFAM" id="SSF52540">
    <property type="entry name" value="P-loop containing nucleoside triphosphate hydrolases"/>
    <property type="match status" value="1"/>
</dbReference>
<gene>
    <name evidence="2" type="ORF">EVOR1521_LOCUS12170</name>
</gene>
<dbReference type="Pfam" id="PF05729">
    <property type="entry name" value="NACHT"/>
    <property type="match status" value="1"/>
</dbReference>
<evidence type="ECO:0000313" key="2">
    <source>
        <dbReference type="EMBL" id="CAJ1385593.1"/>
    </source>
</evidence>
<sequence>MASWKAAEYQPSTASWLLVFLACGSERLVQHLMRTAGLREAICCRGQVFDSAARVFCKAFYQALAARCDVAESHQVAQAAVRNSASLGLQGEADDKFLYLRSGAEPLPRPAAEGLGNVAKWPSWRPWPRVEDYAVCRLLDSCRIAAAFQSDASHRRRVVQILGDMGMGKSAMCREFCGYFSSPGRMFANRAFLVDEASFKSFQANGNDEELVATAILQTLEQPGSESVVQLPAFAKTMDLAGPWLLAIDGLSEMPHLCPAIVKILDSLLSQTSSLKLLLTSRKRVSLRPSGTGYSGFAASKAVELSLQPLPPQSAAELFRQRAHREFCTADFDALAKAVPAEALQILQHGPTLLERLAASPLLHALGGIPGRIVEAADRVDSSLASLLQHPMVPSEWTQHSGGDLPALEPSP</sequence>
<dbReference type="PROSITE" id="PS51257">
    <property type="entry name" value="PROKAR_LIPOPROTEIN"/>
    <property type="match status" value="1"/>
</dbReference>